<evidence type="ECO:0000313" key="2">
    <source>
        <dbReference type="EMBL" id="GFH36652.1"/>
    </source>
</evidence>
<evidence type="ECO:0000313" key="3">
    <source>
        <dbReference type="Proteomes" id="UP000484988"/>
    </source>
</evidence>
<proteinExistence type="predicted"/>
<gene>
    <name evidence="2" type="ORF">SCWH03_28830</name>
</gene>
<keyword evidence="3" id="KW-1185">Reference proteome</keyword>
<name>A0A6A0AUP9_9ACTN</name>
<feature type="compositionally biased region" description="Pro residues" evidence="1">
    <location>
        <begin position="80"/>
        <end position="104"/>
    </location>
</feature>
<comment type="caution">
    <text evidence="2">The sequence shown here is derived from an EMBL/GenBank/DDBJ whole genome shotgun (WGS) entry which is preliminary data.</text>
</comment>
<feature type="region of interest" description="Disordered" evidence="1">
    <location>
        <begin position="69"/>
        <end position="104"/>
    </location>
</feature>
<protein>
    <submittedName>
        <fullName evidence="2">Uncharacterized protein</fullName>
    </submittedName>
</protein>
<dbReference type="Proteomes" id="UP000484988">
    <property type="component" value="Unassembled WGS sequence"/>
</dbReference>
<organism evidence="2 3">
    <name type="scientific">Streptomyces pacificus</name>
    <dbReference type="NCBI Taxonomy" id="2705029"/>
    <lineage>
        <taxon>Bacteria</taxon>
        <taxon>Bacillati</taxon>
        <taxon>Actinomycetota</taxon>
        <taxon>Actinomycetes</taxon>
        <taxon>Kitasatosporales</taxon>
        <taxon>Streptomycetaceae</taxon>
        <taxon>Streptomyces</taxon>
    </lineage>
</organism>
<accession>A0A6A0AUP9</accession>
<dbReference type="AlphaFoldDB" id="A0A6A0AUP9"/>
<dbReference type="EMBL" id="BLLG01000006">
    <property type="protein sequence ID" value="GFH36652.1"/>
    <property type="molecule type" value="Genomic_DNA"/>
</dbReference>
<reference evidence="2 3" key="1">
    <citation type="submission" date="2020-02" db="EMBL/GenBank/DDBJ databases">
        <title>Whole Genome Shotgun Sequence of Streptomyces sp. strain CWH03.</title>
        <authorList>
            <person name="Dohra H."/>
            <person name="Kodani S."/>
            <person name="Yamamura H."/>
        </authorList>
    </citation>
    <scope>NUCLEOTIDE SEQUENCE [LARGE SCALE GENOMIC DNA]</scope>
    <source>
        <strain evidence="2 3">CWH03</strain>
    </source>
</reference>
<sequence length="104" mass="10794">MSIAVLEPEGLLGETVCQGCWLRPAGTKGLATGLARCGGCADANVPARVDLFPPLGIYRLTWVKIRRGETEARHRGPGAPQSPPDPGPPLPSPAPTPTPGRPPV</sequence>
<evidence type="ECO:0000256" key="1">
    <source>
        <dbReference type="SAM" id="MobiDB-lite"/>
    </source>
</evidence>